<dbReference type="InterPro" id="IPR052163">
    <property type="entry name" value="DGC-Regulatory_Protein"/>
</dbReference>
<reference evidence="3" key="1">
    <citation type="submission" date="2020-12" db="EMBL/GenBank/DDBJ databases">
        <title>PHA producing bacteria isolated from mangrove.</title>
        <authorList>
            <person name="Zheng W."/>
            <person name="Yu S."/>
            <person name="Huang Y."/>
        </authorList>
    </citation>
    <scope>NUCLEOTIDE SEQUENCE</scope>
    <source>
        <strain evidence="3">GN22-4</strain>
    </source>
</reference>
<dbReference type="EMBL" id="JAEMWV010000002">
    <property type="protein sequence ID" value="MBN8250865.1"/>
    <property type="molecule type" value="Genomic_DNA"/>
</dbReference>
<dbReference type="Proteomes" id="UP000664578">
    <property type="component" value="Unassembled WGS sequence"/>
</dbReference>
<dbReference type="PROSITE" id="PS50113">
    <property type="entry name" value="PAC"/>
    <property type="match status" value="1"/>
</dbReference>
<dbReference type="InterPro" id="IPR000700">
    <property type="entry name" value="PAS-assoc_C"/>
</dbReference>
<name>A0A8I1SME8_9BACI</name>
<evidence type="ECO:0000313" key="4">
    <source>
        <dbReference type="Proteomes" id="UP000664578"/>
    </source>
</evidence>
<accession>A0A8I1SME8</accession>
<gene>
    <name evidence="3" type="ORF">JF537_04640</name>
</gene>
<protein>
    <submittedName>
        <fullName evidence="3">GGDEF domain-containing protein</fullName>
    </submittedName>
</protein>
<dbReference type="NCBIfam" id="TIGR00254">
    <property type="entry name" value="GGDEF"/>
    <property type="match status" value="1"/>
</dbReference>
<evidence type="ECO:0000259" key="1">
    <source>
        <dbReference type="PROSITE" id="PS50113"/>
    </source>
</evidence>
<feature type="domain" description="GGDEF" evidence="2">
    <location>
        <begin position="62"/>
        <end position="152"/>
    </location>
</feature>
<dbReference type="CDD" id="cd01949">
    <property type="entry name" value="GGDEF"/>
    <property type="match status" value="1"/>
</dbReference>
<dbReference type="SUPFAM" id="SSF55073">
    <property type="entry name" value="Nucleotide cyclase"/>
    <property type="match status" value="1"/>
</dbReference>
<dbReference type="SMART" id="SM00267">
    <property type="entry name" value="GGDEF"/>
    <property type="match status" value="1"/>
</dbReference>
<dbReference type="AlphaFoldDB" id="A0A8I1SME8"/>
<dbReference type="RefSeq" id="WP_206782240.1">
    <property type="nucleotide sequence ID" value="NZ_JAEMWV010000002.1"/>
</dbReference>
<dbReference type="Gene3D" id="3.30.450.20">
    <property type="entry name" value="PAS domain"/>
    <property type="match status" value="1"/>
</dbReference>
<dbReference type="Gene3D" id="3.30.70.270">
    <property type="match status" value="1"/>
</dbReference>
<dbReference type="PANTHER" id="PTHR46663">
    <property type="entry name" value="DIGUANYLATE CYCLASE DGCT-RELATED"/>
    <property type="match status" value="1"/>
</dbReference>
<dbReference type="PANTHER" id="PTHR46663:SF2">
    <property type="entry name" value="GGDEF DOMAIN-CONTAINING PROTEIN"/>
    <property type="match status" value="1"/>
</dbReference>
<dbReference type="InterPro" id="IPR000160">
    <property type="entry name" value="GGDEF_dom"/>
</dbReference>
<organism evidence="3 4">
    <name type="scientific">Priestia flexa</name>
    <dbReference type="NCBI Taxonomy" id="86664"/>
    <lineage>
        <taxon>Bacteria</taxon>
        <taxon>Bacillati</taxon>
        <taxon>Bacillota</taxon>
        <taxon>Bacilli</taxon>
        <taxon>Bacillales</taxon>
        <taxon>Bacillaceae</taxon>
        <taxon>Priestia</taxon>
    </lineage>
</organism>
<dbReference type="PROSITE" id="PS50887">
    <property type="entry name" value="GGDEF"/>
    <property type="match status" value="1"/>
</dbReference>
<dbReference type="InterPro" id="IPR029787">
    <property type="entry name" value="Nucleotide_cyclase"/>
</dbReference>
<comment type="caution">
    <text evidence="3">The sequence shown here is derived from an EMBL/GenBank/DDBJ whole genome shotgun (WGS) entry which is preliminary data.</text>
</comment>
<dbReference type="InterPro" id="IPR043128">
    <property type="entry name" value="Rev_trsase/Diguanyl_cyclase"/>
</dbReference>
<evidence type="ECO:0000313" key="3">
    <source>
        <dbReference type="EMBL" id="MBN8250865.1"/>
    </source>
</evidence>
<proteinExistence type="predicted"/>
<dbReference type="Pfam" id="PF00990">
    <property type="entry name" value="GGDEF"/>
    <property type="match status" value="1"/>
</dbReference>
<sequence>MVPLKNIEGDIVEYISVHTDITERKRMEKQLEFEAFHDGLTRLPNREMLYQNLNKTISKGTSGLVLLFLDCDNFKQINDTYGHQVGDEFLVQYAQLLQRTIQDLLVQIHKKKSSLLAKQNNESQVNFPLGFSLFYSFMAYINSTKICTLYKS</sequence>
<evidence type="ECO:0000259" key="2">
    <source>
        <dbReference type="PROSITE" id="PS50887"/>
    </source>
</evidence>
<feature type="domain" description="PAC" evidence="1">
    <location>
        <begin position="1"/>
        <end position="33"/>
    </location>
</feature>